<reference evidence="2" key="1">
    <citation type="submission" date="2016-10" db="EMBL/GenBank/DDBJ databases">
        <authorList>
            <person name="Varghese N."/>
            <person name="Submissions S."/>
        </authorList>
    </citation>
    <scope>NUCLEOTIDE SEQUENCE [LARGE SCALE GENOMIC DNA]</scope>
    <source>
        <strain evidence="2">LMG 24000</strain>
    </source>
</reference>
<keyword evidence="2" id="KW-1185">Reference proteome</keyword>
<evidence type="ECO:0000313" key="2">
    <source>
        <dbReference type="Proteomes" id="UP000198638"/>
    </source>
</evidence>
<dbReference type="Pfam" id="PF12318">
    <property type="entry name" value="FAD-SLDH"/>
    <property type="match status" value="1"/>
</dbReference>
<dbReference type="InterPro" id="IPR024651">
    <property type="entry name" value="FAD-SLDH_ssu"/>
</dbReference>
<evidence type="ECO:0000313" key="1">
    <source>
        <dbReference type="EMBL" id="SEA61009.1"/>
    </source>
</evidence>
<organism evidence="1 2">
    <name type="scientific">Paraburkholderia sartisoli</name>
    <dbReference type="NCBI Taxonomy" id="83784"/>
    <lineage>
        <taxon>Bacteria</taxon>
        <taxon>Pseudomonadati</taxon>
        <taxon>Pseudomonadota</taxon>
        <taxon>Betaproteobacteria</taxon>
        <taxon>Burkholderiales</taxon>
        <taxon>Burkholderiaceae</taxon>
        <taxon>Paraburkholderia</taxon>
    </lineage>
</organism>
<dbReference type="RefSeq" id="WP_090531909.1">
    <property type="nucleotide sequence ID" value="NZ_FNRQ01000002.1"/>
</dbReference>
<dbReference type="EMBL" id="FNRQ01000002">
    <property type="protein sequence ID" value="SEA61009.1"/>
    <property type="molecule type" value="Genomic_DNA"/>
</dbReference>
<dbReference type="STRING" id="83784.SAMN05192564_102361"/>
<dbReference type="AlphaFoldDB" id="A0A1H4CKZ6"/>
<protein>
    <submittedName>
        <fullName evidence="1">Membrane bound FAD containing D-sorbitol dehydrogenase</fullName>
    </submittedName>
</protein>
<gene>
    <name evidence="1" type="ORF">SAMN05192564_102361</name>
</gene>
<dbReference type="OrthoDB" id="8635030at2"/>
<sequence>MKKLTVSTRDNPMPDRQRRTLLAAVLAAYTASFVPWATAQSQPAASAAPAPAPDSFLQISKLLTGQASLDATLAARLYRALVADDSSFGEQHQGLLAYVNDHKADPMALQKMLDAEKSALAPVPRRIVTAWYTGIVGEGERAKCIAFETNLLNVITADKLKPPSYSYGVYGSWATKPV</sequence>
<name>A0A1H4CKZ6_9BURK</name>
<dbReference type="Proteomes" id="UP000198638">
    <property type="component" value="Unassembled WGS sequence"/>
</dbReference>
<accession>A0A1H4CKZ6</accession>
<proteinExistence type="predicted"/>